<sequence>MWQRPGELRKPSSRKYRCLLTVVYAKYFGSVARILLATTNCGKEQTRFERKKKSRRSAGSGYDTH</sequence>
<keyword evidence="2" id="KW-1185">Reference proteome</keyword>
<dbReference type="EMBL" id="UZAI01007570">
    <property type="protein sequence ID" value="VDO99547.1"/>
    <property type="molecule type" value="Genomic_DNA"/>
</dbReference>
<protein>
    <submittedName>
        <fullName evidence="1">Uncharacterized protein</fullName>
    </submittedName>
</protein>
<evidence type="ECO:0000313" key="1">
    <source>
        <dbReference type="EMBL" id="VDO99547.1"/>
    </source>
</evidence>
<reference evidence="1 2" key="1">
    <citation type="submission" date="2018-11" db="EMBL/GenBank/DDBJ databases">
        <authorList>
            <consortium name="Pathogen Informatics"/>
        </authorList>
    </citation>
    <scope>NUCLEOTIDE SEQUENCE [LARGE SCALE GENOMIC DNA]</scope>
    <source>
        <strain evidence="1 2">Zambia</strain>
    </source>
</reference>
<organism evidence="1 2">
    <name type="scientific">Schistosoma margrebowiei</name>
    <dbReference type="NCBI Taxonomy" id="48269"/>
    <lineage>
        <taxon>Eukaryota</taxon>
        <taxon>Metazoa</taxon>
        <taxon>Spiralia</taxon>
        <taxon>Lophotrochozoa</taxon>
        <taxon>Platyhelminthes</taxon>
        <taxon>Trematoda</taxon>
        <taxon>Digenea</taxon>
        <taxon>Strigeidida</taxon>
        <taxon>Schistosomatoidea</taxon>
        <taxon>Schistosomatidae</taxon>
        <taxon>Schistosoma</taxon>
    </lineage>
</organism>
<accession>A0A183M8A3</accession>
<evidence type="ECO:0000313" key="2">
    <source>
        <dbReference type="Proteomes" id="UP000277204"/>
    </source>
</evidence>
<dbReference type="AlphaFoldDB" id="A0A183M8A3"/>
<dbReference type="Proteomes" id="UP000277204">
    <property type="component" value="Unassembled WGS sequence"/>
</dbReference>
<proteinExistence type="predicted"/>
<name>A0A183M8A3_9TREM</name>
<gene>
    <name evidence="1" type="ORF">SMRZ_LOCUS12278</name>
</gene>